<dbReference type="EMBL" id="KZ308490">
    <property type="protein sequence ID" value="KAG8230474.1"/>
    <property type="molecule type" value="Genomic_DNA"/>
</dbReference>
<accession>A0A8K0KAA7</accession>
<comment type="caution">
    <text evidence="2">The sequence shown here is derived from an EMBL/GenBank/DDBJ whole genome shotgun (WGS) entry which is preliminary data.</text>
</comment>
<proteinExistence type="predicted"/>
<evidence type="ECO:0000313" key="2">
    <source>
        <dbReference type="EMBL" id="KAG8230474.1"/>
    </source>
</evidence>
<feature type="signal peptide" evidence="1">
    <location>
        <begin position="1"/>
        <end position="21"/>
    </location>
</feature>
<reference evidence="2" key="1">
    <citation type="submission" date="2013-04" db="EMBL/GenBank/DDBJ databases">
        <authorList>
            <person name="Qu J."/>
            <person name="Murali S.C."/>
            <person name="Bandaranaike D."/>
            <person name="Bellair M."/>
            <person name="Blankenburg K."/>
            <person name="Chao H."/>
            <person name="Dinh H."/>
            <person name="Doddapaneni H."/>
            <person name="Downs B."/>
            <person name="Dugan-Rocha S."/>
            <person name="Elkadiri S."/>
            <person name="Gnanaolivu R.D."/>
            <person name="Hernandez B."/>
            <person name="Javaid M."/>
            <person name="Jayaseelan J.C."/>
            <person name="Lee S."/>
            <person name="Li M."/>
            <person name="Ming W."/>
            <person name="Munidasa M."/>
            <person name="Muniz J."/>
            <person name="Nguyen L."/>
            <person name="Ongeri F."/>
            <person name="Osuji N."/>
            <person name="Pu L.-L."/>
            <person name="Puazo M."/>
            <person name="Qu C."/>
            <person name="Quiroz J."/>
            <person name="Raj R."/>
            <person name="Weissenberger G."/>
            <person name="Xin Y."/>
            <person name="Zou X."/>
            <person name="Han Y."/>
            <person name="Richards S."/>
            <person name="Worley K."/>
            <person name="Muzny D."/>
            <person name="Gibbs R."/>
        </authorList>
    </citation>
    <scope>NUCLEOTIDE SEQUENCE</scope>
    <source>
        <strain evidence="2">Sampled in the wild</strain>
    </source>
</reference>
<organism evidence="2 3">
    <name type="scientific">Ladona fulva</name>
    <name type="common">Scarce chaser dragonfly</name>
    <name type="synonym">Libellula fulva</name>
    <dbReference type="NCBI Taxonomy" id="123851"/>
    <lineage>
        <taxon>Eukaryota</taxon>
        <taxon>Metazoa</taxon>
        <taxon>Ecdysozoa</taxon>
        <taxon>Arthropoda</taxon>
        <taxon>Hexapoda</taxon>
        <taxon>Insecta</taxon>
        <taxon>Pterygota</taxon>
        <taxon>Palaeoptera</taxon>
        <taxon>Odonata</taxon>
        <taxon>Epiprocta</taxon>
        <taxon>Anisoptera</taxon>
        <taxon>Libelluloidea</taxon>
        <taxon>Libellulidae</taxon>
        <taxon>Ladona</taxon>
    </lineage>
</organism>
<evidence type="ECO:0000313" key="3">
    <source>
        <dbReference type="Proteomes" id="UP000792457"/>
    </source>
</evidence>
<reference evidence="2" key="2">
    <citation type="submission" date="2017-10" db="EMBL/GenBank/DDBJ databases">
        <title>Ladona fulva Genome sequencing and assembly.</title>
        <authorList>
            <person name="Murali S."/>
            <person name="Richards S."/>
            <person name="Bandaranaike D."/>
            <person name="Bellair M."/>
            <person name="Blankenburg K."/>
            <person name="Chao H."/>
            <person name="Dinh H."/>
            <person name="Doddapaneni H."/>
            <person name="Dugan-Rocha S."/>
            <person name="Elkadiri S."/>
            <person name="Gnanaolivu R."/>
            <person name="Hernandez B."/>
            <person name="Skinner E."/>
            <person name="Javaid M."/>
            <person name="Lee S."/>
            <person name="Li M."/>
            <person name="Ming W."/>
            <person name="Munidasa M."/>
            <person name="Muniz J."/>
            <person name="Nguyen L."/>
            <person name="Hughes D."/>
            <person name="Osuji N."/>
            <person name="Pu L.-L."/>
            <person name="Puazo M."/>
            <person name="Qu C."/>
            <person name="Quiroz J."/>
            <person name="Raj R."/>
            <person name="Weissenberger G."/>
            <person name="Xin Y."/>
            <person name="Zou X."/>
            <person name="Han Y."/>
            <person name="Worley K."/>
            <person name="Muzny D."/>
            <person name="Gibbs R."/>
        </authorList>
    </citation>
    <scope>NUCLEOTIDE SEQUENCE</scope>
    <source>
        <strain evidence="2">Sampled in the wild</strain>
    </source>
</reference>
<feature type="chain" id="PRO_5035436782" evidence="1">
    <location>
        <begin position="22"/>
        <end position="118"/>
    </location>
</feature>
<protein>
    <submittedName>
        <fullName evidence="2">Uncharacterized protein</fullName>
    </submittedName>
</protein>
<dbReference type="Proteomes" id="UP000792457">
    <property type="component" value="Unassembled WGS sequence"/>
</dbReference>
<name>A0A8K0KAA7_LADFU</name>
<gene>
    <name evidence="2" type="ORF">J437_LFUL013587</name>
</gene>
<keyword evidence="3" id="KW-1185">Reference proteome</keyword>
<sequence>MSSLGLFLLLTLCSLVSSCSSDEDILEQSVLSIENVLDQNGDWETIVTNHLDPSLSPNNSKVDVKRKLVDEDGKKRMIVKVSLKGNFNQFSWGALRFHTEGARNIKVYKDGTLVKKIK</sequence>
<dbReference type="AlphaFoldDB" id="A0A8K0KAA7"/>
<keyword evidence="1" id="KW-0732">Signal</keyword>
<evidence type="ECO:0000256" key="1">
    <source>
        <dbReference type="SAM" id="SignalP"/>
    </source>
</evidence>